<dbReference type="EMBL" id="ML987206">
    <property type="protein sequence ID" value="KAF2243028.1"/>
    <property type="molecule type" value="Genomic_DNA"/>
</dbReference>
<proteinExistence type="predicted"/>
<dbReference type="AlphaFoldDB" id="A0A6A6HZ28"/>
<keyword evidence="2" id="KW-1185">Reference proteome</keyword>
<sequence length="187" mass="20113">MSILATSCSRRVPACIAGTPSNVDRAASLARRASFITPARANPHPVADPCAAWPPICLVLHFYEAPPHHQKASPTDRRCHHPATTRLHTSELHCLSKQLSPAPTCDMTRQVYAPSKGVDAPSLSLSSQLLSYAPQETPLIPSRPNITTSSVSRSSLSESFICDPTWENTLRKAASSELAPRSSCSSC</sequence>
<gene>
    <name evidence="1" type="ORF">BU26DRAFT_524003</name>
</gene>
<dbReference type="GeneID" id="54583511"/>
<accession>A0A6A6HZ28</accession>
<name>A0A6A6HZ28_9PLEO</name>
<organism evidence="1 2">
    <name type="scientific">Trematosphaeria pertusa</name>
    <dbReference type="NCBI Taxonomy" id="390896"/>
    <lineage>
        <taxon>Eukaryota</taxon>
        <taxon>Fungi</taxon>
        <taxon>Dikarya</taxon>
        <taxon>Ascomycota</taxon>
        <taxon>Pezizomycotina</taxon>
        <taxon>Dothideomycetes</taxon>
        <taxon>Pleosporomycetidae</taxon>
        <taxon>Pleosporales</taxon>
        <taxon>Massarineae</taxon>
        <taxon>Trematosphaeriaceae</taxon>
        <taxon>Trematosphaeria</taxon>
    </lineage>
</organism>
<reference evidence="1" key="1">
    <citation type="journal article" date="2020" name="Stud. Mycol.">
        <title>101 Dothideomycetes genomes: a test case for predicting lifestyles and emergence of pathogens.</title>
        <authorList>
            <person name="Haridas S."/>
            <person name="Albert R."/>
            <person name="Binder M."/>
            <person name="Bloem J."/>
            <person name="Labutti K."/>
            <person name="Salamov A."/>
            <person name="Andreopoulos B."/>
            <person name="Baker S."/>
            <person name="Barry K."/>
            <person name="Bills G."/>
            <person name="Bluhm B."/>
            <person name="Cannon C."/>
            <person name="Castanera R."/>
            <person name="Culley D."/>
            <person name="Daum C."/>
            <person name="Ezra D."/>
            <person name="Gonzalez J."/>
            <person name="Henrissat B."/>
            <person name="Kuo A."/>
            <person name="Liang C."/>
            <person name="Lipzen A."/>
            <person name="Lutzoni F."/>
            <person name="Magnuson J."/>
            <person name="Mondo S."/>
            <person name="Nolan M."/>
            <person name="Ohm R."/>
            <person name="Pangilinan J."/>
            <person name="Park H.-J."/>
            <person name="Ramirez L."/>
            <person name="Alfaro M."/>
            <person name="Sun H."/>
            <person name="Tritt A."/>
            <person name="Yoshinaga Y."/>
            <person name="Zwiers L.-H."/>
            <person name="Turgeon B."/>
            <person name="Goodwin S."/>
            <person name="Spatafora J."/>
            <person name="Crous P."/>
            <person name="Grigoriev I."/>
        </authorList>
    </citation>
    <scope>NUCLEOTIDE SEQUENCE</scope>
    <source>
        <strain evidence="1">CBS 122368</strain>
    </source>
</reference>
<dbReference type="RefSeq" id="XP_033678032.1">
    <property type="nucleotide sequence ID" value="XM_033830181.1"/>
</dbReference>
<evidence type="ECO:0000313" key="1">
    <source>
        <dbReference type="EMBL" id="KAF2243028.1"/>
    </source>
</evidence>
<protein>
    <submittedName>
        <fullName evidence="1">Uncharacterized protein</fullName>
    </submittedName>
</protein>
<dbReference type="Proteomes" id="UP000800094">
    <property type="component" value="Unassembled WGS sequence"/>
</dbReference>
<evidence type="ECO:0000313" key="2">
    <source>
        <dbReference type="Proteomes" id="UP000800094"/>
    </source>
</evidence>